<evidence type="ECO:0000259" key="1">
    <source>
        <dbReference type="Pfam" id="PF04453"/>
    </source>
</evidence>
<comment type="caution">
    <text evidence="2">The sequence shown here is derived from an EMBL/GenBank/DDBJ whole genome shotgun (WGS) entry which is preliminary data.</text>
</comment>
<dbReference type="Pfam" id="PF04453">
    <property type="entry name" value="LptD"/>
    <property type="match status" value="1"/>
</dbReference>
<reference evidence="2" key="1">
    <citation type="submission" date="2020-09" db="EMBL/GenBank/DDBJ databases">
        <title>Pelobacter alkaliphilus sp. nov., a novel anaerobic arsenate-reducing bacterium from terrestrial mud volcano.</title>
        <authorList>
            <person name="Khomyakova M.A."/>
            <person name="Merkel A.Y."/>
            <person name="Slobodkin A.I."/>
        </authorList>
    </citation>
    <scope>NUCLEOTIDE SEQUENCE</scope>
    <source>
        <strain evidence="2">M08fum</strain>
    </source>
</reference>
<dbReference type="GO" id="GO:1990351">
    <property type="term" value="C:transporter complex"/>
    <property type="evidence" value="ECO:0007669"/>
    <property type="project" value="TreeGrafter"/>
</dbReference>
<name>A0A8J6QWD9_9BACT</name>
<dbReference type="InterPro" id="IPR007543">
    <property type="entry name" value="LptD_C"/>
</dbReference>
<dbReference type="Proteomes" id="UP000632828">
    <property type="component" value="Unassembled WGS sequence"/>
</dbReference>
<dbReference type="InterPro" id="IPR050218">
    <property type="entry name" value="LptD"/>
</dbReference>
<protein>
    <submittedName>
        <fullName evidence="2">LPS-assembly protein LptD</fullName>
    </submittedName>
</protein>
<keyword evidence="3" id="KW-1185">Reference proteome</keyword>
<dbReference type="GO" id="GO:0043165">
    <property type="term" value="P:Gram-negative-bacterium-type cell outer membrane assembly"/>
    <property type="evidence" value="ECO:0007669"/>
    <property type="project" value="InterPro"/>
</dbReference>
<dbReference type="Gene3D" id="2.60.450.10">
    <property type="entry name" value="Lipopolysaccharide (LPS) transport protein A like domain"/>
    <property type="match status" value="1"/>
</dbReference>
<dbReference type="GO" id="GO:0015920">
    <property type="term" value="P:lipopolysaccharide transport"/>
    <property type="evidence" value="ECO:0007669"/>
    <property type="project" value="InterPro"/>
</dbReference>
<sequence>MLIRHLILLLLIGLSSAPGVEARSRVVVMGEPVYLEADELSYDHEAELYQARGDVRLNQGELQVLSEQMSWSRATGEVEASGNVQFLSPTETLTGSTACYNLDAGTGRVDQGYFYLLEENLHVRGSTIEQLGEDDYRITSGTFTTCDGTVPDWKFGAGKIDVSLGGYARARHMVFYLKDIPTLYFPYMVYPAKTERESGWLIPSAGYSKKRGFSYGAAYYQVLGVNQDATFYLDYLSKMGIGKGLEYRYIFGRDNAGEARVYHIDVQEVDDVRVDEERYALEWIHSGTLPGRIRMVADALYVNDDEYFKDFGEVAGDYNRDQVQSTFSLSRNWRRANLVSILQYTKNLETDQRTTLQLLPRINFNIARTAIGNTALAYEWGSEYTHFWRREGMSGQRLMVRPVVSVNPRLFNLLSVNPSVAYRQRYYWDLDQESSTQQTGLFEVTTRVSTPPLQRTYDLPFGAVGRVRHAINPEVIYDYIPEKDQQHIPRFDSFDRIAPKNRIEYALVQRLRARLDDETGQRQYRDWLYLRLSLLQHLSKDQTAKGFGEARAQLTLLPVPQVRLATDVIVDSRTNELKELLVEGQVADRSENYLRVSYNIDRRTDLDYGEVNLGLGFLQPIYLTYQQRYDFFTNDRLEERIGIEYRRQCWSLLLTLRDRTDGEQSFMLTFSMLGLGSVGGFSGGLGGG</sequence>
<organism evidence="2 3">
    <name type="scientific">Pelovirga terrestris</name>
    <dbReference type="NCBI Taxonomy" id="2771352"/>
    <lineage>
        <taxon>Bacteria</taxon>
        <taxon>Pseudomonadati</taxon>
        <taxon>Thermodesulfobacteriota</taxon>
        <taxon>Desulfuromonadia</taxon>
        <taxon>Geobacterales</taxon>
        <taxon>Geobacteraceae</taxon>
        <taxon>Pelovirga</taxon>
    </lineage>
</organism>
<dbReference type="InterPro" id="IPR020889">
    <property type="entry name" value="LipoPS_assembly_LptD"/>
</dbReference>
<gene>
    <name evidence="2" type="ORF">ICT70_03800</name>
</gene>
<accession>A0A8J6QWD9</accession>
<evidence type="ECO:0000313" key="2">
    <source>
        <dbReference type="EMBL" id="MBD1399786.1"/>
    </source>
</evidence>
<dbReference type="EMBL" id="JACWUN010000003">
    <property type="protein sequence ID" value="MBD1399786.1"/>
    <property type="molecule type" value="Genomic_DNA"/>
</dbReference>
<feature type="domain" description="LptD C-terminal" evidence="1">
    <location>
        <begin position="277"/>
        <end position="606"/>
    </location>
</feature>
<dbReference type="GO" id="GO:0009279">
    <property type="term" value="C:cell outer membrane"/>
    <property type="evidence" value="ECO:0007669"/>
    <property type="project" value="InterPro"/>
</dbReference>
<dbReference type="HAMAP" id="MF_01411">
    <property type="entry name" value="LPS_assembly_LptD"/>
    <property type="match status" value="1"/>
</dbReference>
<evidence type="ECO:0000313" key="3">
    <source>
        <dbReference type="Proteomes" id="UP000632828"/>
    </source>
</evidence>
<dbReference type="RefSeq" id="WP_191154053.1">
    <property type="nucleotide sequence ID" value="NZ_JACWUN010000003.1"/>
</dbReference>
<dbReference type="AlphaFoldDB" id="A0A8J6QWD9"/>
<proteinExistence type="inferred from homology"/>
<dbReference type="PANTHER" id="PTHR30189:SF1">
    <property type="entry name" value="LPS-ASSEMBLY PROTEIN LPTD"/>
    <property type="match status" value="1"/>
</dbReference>
<dbReference type="PANTHER" id="PTHR30189">
    <property type="entry name" value="LPS-ASSEMBLY PROTEIN"/>
    <property type="match status" value="1"/>
</dbReference>